<dbReference type="AlphaFoldDB" id="A0A510HPQ9"/>
<evidence type="ECO:0000256" key="1">
    <source>
        <dbReference type="ARBA" id="ARBA00004651"/>
    </source>
</evidence>
<feature type="transmembrane region" description="Helical" evidence="8">
    <location>
        <begin position="206"/>
        <end position="231"/>
    </location>
</feature>
<feature type="transmembrane region" description="Helical" evidence="8">
    <location>
        <begin position="269"/>
        <end position="285"/>
    </location>
</feature>
<feature type="transmembrane region" description="Helical" evidence="8">
    <location>
        <begin position="243"/>
        <end position="262"/>
    </location>
</feature>
<feature type="transmembrane region" description="Helical" evidence="8">
    <location>
        <begin position="291"/>
        <end position="308"/>
    </location>
</feature>
<dbReference type="EMBL" id="AP019791">
    <property type="protein sequence ID" value="BBL80913.1"/>
    <property type="molecule type" value="Genomic_DNA"/>
</dbReference>
<evidence type="ECO:0000256" key="3">
    <source>
        <dbReference type="ARBA" id="ARBA00022475"/>
    </source>
</evidence>
<evidence type="ECO:0000256" key="6">
    <source>
        <dbReference type="ARBA" id="ARBA00022989"/>
    </source>
</evidence>
<comment type="subcellular location">
    <subcellularLocation>
        <location evidence="1">Cell membrane</location>
        <topology evidence="1">Multi-pass membrane protein</topology>
    </subcellularLocation>
</comment>
<dbReference type="OrthoDB" id="9808136at2"/>
<keyword evidence="7 8" id="KW-0472">Membrane</keyword>
<evidence type="ECO:0000256" key="8">
    <source>
        <dbReference type="SAM" id="Phobius"/>
    </source>
</evidence>
<protein>
    <submittedName>
        <fullName evidence="9">Ribose ABC transporter permease</fullName>
    </submittedName>
</protein>
<feature type="transmembrane region" description="Helical" evidence="8">
    <location>
        <begin position="117"/>
        <end position="138"/>
    </location>
</feature>
<dbReference type="InterPro" id="IPR001851">
    <property type="entry name" value="ABC_transp_permease"/>
</dbReference>
<dbReference type="PANTHER" id="PTHR32196:SF21">
    <property type="entry name" value="ABC TRANSPORTER PERMEASE PROTEIN YPHD-RELATED"/>
    <property type="match status" value="1"/>
</dbReference>
<gene>
    <name evidence="9" type="ORF">RxyAA322_27670</name>
</gene>
<reference evidence="9" key="1">
    <citation type="journal article" date="2019" name="Microbiol. Resour. Announc.">
        <title>Complete Genome Sequence of Rubrobacter xylanophilus Strain AA3-22, Isolated from Arima Onsen in Japan.</title>
        <authorList>
            <person name="Tomariguchi N."/>
            <person name="Miyazaki K."/>
        </authorList>
    </citation>
    <scope>NUCLEOTIDE SEQUENCE [LARGE SCALE GENOMIC DNA]</scope>
    <source>
        <strain evidence="9">AA3-22</strain>
    </source>
</reference>
<feature type="transmembrane region" description="Helical" evidence="8">
    <location>
        <begin position="66"/>
        <end position="84"/>
    </location>
</feature>
<feature type="transmembrane region" description="Helical" evidence="8">
    <location>
        <begin position="158"/>
        <end position="180"/>
    </location>
</feature>
<evidence type="ECO:0000256" key="7">
    <source>
        <dbReference type="ARBA" id="ARBA00023136"/>
    </source>
</evidence>
<keyword evidence="2" id="KW-0813">Transport</keyword>
<keyword evidence="4" id="KW-0997">Cell inner membrane</keyword>
<keyword evidence="6 8" id="KW-1133">Transmembrane helix</keyword>
<name>A0A510HPQ9_9ACTN</name>
<dbReference type="Pfam" id="PF02653">
    <property type="entry name" value="BPD_transp_2"/>
    <property type="match status" value="1"/>
</dbReference>
<evidence type="ECO:0000256" key="4">
    <source>
        <dbReference type="ARBA" id="ARBA00022519"/>
    </source>
</evidence>
<dbReference type="GO" id="GO:0005886">
    <property type="term" value="C:plasma membrane"/>
    <property type="evidence" value="ECO:0007669"/>
    <property type="project" value="UniProtKB-SubCell"/>
</dbReference>
<feature type="transmembrane region" description="Helical" evidence="8">
    <location>
        <begin position="90"/>
        <end position="110"/>
    </location>
</feature>
<organism evidence="9 10">
    <name type="scientific">Rubrobacter xylanophilus</name>
    <dbReference type="NCBI Taxonomy" id="49319"/>
    <lineage>
        <taxon>Bacteria</taxon>
        <taxon>Bacillati</taxon>
        <taxon>Actinomycetota</taxon>
        <taxon>Rubrobacteria</taxon>
        <taxon>Rubrobacterales</taxon>
        <taxon>Rubrobacteraceae</taxon>
        <taxon>Rubrobacter</taxon>
    </lineage>
</organism>
<evidence type="ECO:0000256" key="5">
    <source>
        <dbReference type="ARBA" id="ARBA00022692"/>
    </source>
</evidence>
<evidence type="ECO:0000256" key="2">
    <source>
        <dbReference type="ARBA" id="ARBA00022448"/>
    </source>
</evidence>
<dbReference type="GO" id="GO:0022857">
    <property type="term" value="F:transmembrane transporter activity"/>
    <property type="evidence" value="ECO:0007669"/>
    <property type="project" value="InterPro"/>
</dbReference>
<evidence type="ECO:0000313" key="9">
    <source>
        <dbReference type="EMBL" id="BBL80913.1"/>
    </source>
</evidence>
<dbReference type="CDD" id="cd06579">
    <property type="entry name" value="TM_PBP1_transp_AraH_like"/>
    <property type="match status" value="1"/>
</dbReference>
<evidence type="ECO:0000313" key="10">
    <source>
        <dbReference type="Proteomes" id="UP000318065"/>
    </source>
</evidence>
<sequence length="315" mass="32230">MKRPRMDPVLIALLLAGGLFALGSVLQPGFGSYDQATNILRLAAFLGIVAAGQTLVIISGGEGIDLSVGAVVTLGAILVFRLGTGEAGGALPALAIALGVGLLIGAANGLGITLLKIPPLVMTLGMAGVVQGLILVITRGELRGETPELLTRLVSGSLFFGIPGVVLVWVALGVLMWLLLWRTPYGRQLFAVGVNRTTARLSGVRVPAVIVATYALSGMLAALGGAILLGYTRQVFLNLGDPYTLPSVAAVVVGGTLLAGGVGSYAGTMAGALVLTLLTSLLTALDLPESARQIVYGLTLLALLSLYGRQRALRE</sequence>
<proteinExistence type="predicted"/>
<dbReference type="Proteomes" id="UP000318065">
    <property type="component" value="Chromosome"/>
</dbReference>
<dbReference type="PANTHER" id="PTHR32196">
    <property type="entry name" value="ABC TRANSPORTER PERMEASE PROTEIN YPHD-RELATED-RELATED"/>
    <property type="match status" value="1"/>
</dbReference>
<accession>A0A510HPQ9</accession>
<keyword evidence="10" id="KW-1185">Reference proteome</keyword>
<feature type="transmembrane region" description="Helical" evidence="8">
    <location>
        <begin position="39"/>
        <end position="59"/>
    </location>
</feature>
<dbReference type="RefSeq" id="WP_143528868.1">
    <property type="nucleotide sequence ID" value="NZ_AP019791.1"/>
</dbReference>
<keyword evidence="3" id="KW-1003">Cell membrane</keyword>
<keyword evidence="5 8" id="KW-0812">Transmembrane</keyword>